<evidence type="ECO:0008006" key="3">
    <source>
        <dbReference type="Google" id="ProtNLM"/>
    </source>
</evidence>
<evidence type="ECO:0000313" key="1">
    <source>
        <dbReference type="Proteomes" id="UP000813463"/>
    </source>
</evidence>
<proteinExistence type="predicted"/>
<gene>
    <name evidence="2" type="primary">LOC110802823</name>
</gene>
<dbReference type="Proteomes" id="UP000813463">
    <property type="component" value="Chromosome 4"/>
</dbReference>
<keyword evidence="1" id="KW-1185">Reference proteome</keyword>
<dbReference type="PANTHER" id="PTHR31672">
    <property type="entry name" value="BNACNNG10540D PROTEIN"/>
    <property type="match status" value="1"/>
</dbReference>
<sequence length="407" mass="47090">MDPIQFEIMSLLSVKPLLRFAATSKECQDYLSNEVFIRNQCQNSLTKEVESLIIQEWSWPFGVDTHVWVCFLPETLNICDIPMESKIWLEKNDRRLLASSNGLLVGTTYGADEESSKIFIGNPATKMWSTIDWPREVKVNKVTYNESDNSHVCLVCGYGFGMEINNHPIDYTLLLFTMHIDIDDSDIWNVGYNVHILTNGEFIMKHANLHIGHRRLIFDDLVACRDGLYVISDCGDYLSERSEFYFPYLFHYNVKNGTSAFIALPTGAIEYFNTHWPLKFFGWERNPGKSYFESICLASYHRGILTLWVLDVATEDMQGRNSWREQISIDVVQSLSIPSPHLWTNCLCLVDKTLVFRYGSYIHRYFLHGQHYGQLEVISTNVRSSSREVRFIPYSTTLRPCVTDVNE</sequence>
<protein>
    <recommendedName>
        <fullName evidence="3">F-box associated domain-containing protein</fullName>
    </recommendedName>
</protein>
<dbReference type="InterPro" id="IPR050796">
    <property type="entry name" value="SCF_F-box_component"/>
</dbReference>
<organism evidence="1 2">
    <name type="scientific">Spinacia oleracea</name>
    <name type="common">Spinach</name>
    <dbReference type="NCBI Taxonomy" id="3562"/>
    <lineage>
        <taxon>Eukaryota</taxon>
        <taxon>Viridiplantae</taxon>
        <taxon>Streptophyta</taxon>
        <taxon>Embryophyta</taxon>
        <taxon>Tracheophyta</taxon>
        <taxon>Spermatophyta</taxon>
        <taxon>Magnoliopsida</taxon>
        <taxon>eudicotyledons</taxon>
        <taxon>Gunneridae</taxon>
        <taxon>Pentapetalae</taxon>
        <taxon>Caryophyllales</taxon>
        <taxon>Chenopodiaceae</taxon>
        <taxon>Chenopodioideae</taxon>
        <taxon>Anserineae</taxon>
        <taxon>Spinacia</taxon>
    </lineage>
</organism>
<evidence type="ECO:0000313" key="2">
    <source>
        <dbReference type="RefSeq" id="XP_021863979.2"/>
    </source>
</evidence>
<reference evidence="1" key="1">
    <citation type="journal article" date="2021" name="Nat. Commun.">
        <title>Genomic analyses provide insights into spinach domestication and the genetic basis of agronomic traits.</title>
        <authorList>
            <person name="Cai X."/>
            <person name="Sun X."/>
            <person name="Xu C."/>
            <person name="Sun H."/>
            <person name="Wang X."/>
            <person name="Ge C."/>
            <person name="Zhang Z."/>
            <person name="Wang Q."/>
            <person name="Fei Z."/>
            <person name="Jiao C."/>
            <person name="Wang Q."/>
        </authorList>
    </citation>
    <scope>NUCLEOTIDE SEQUENCE [LARGE SCALE GENOMIC DNA]</scope>
    <source>
        <strain evidence="1">cv. Varoflay</strain>
    </source>
</reference>
<dbReference type="RefSeq" id="XP_021863979.2">
    <property type="nucleotide sequence ID" value="XM_022008287.2"/>
</dbReference>
<accession>A0A9R0KA02</accession>
<dbReference type="KEGG" id="soe:110802823"/>
<dbReference type="AlphaFoldDB" id="A0A9R0KA02"/>
<name>A0A9R0KA02_SPIOL</name>
<dbReference type="GeneID" id="110802823"/>
<dbReference type="InterPro" id="IPR036047">
    <property type="entry name" value="F-box-like_dom_sf"/>
</dbReference>
<dbReference type="SUPFAM" id="SSF81383">
    <property type="entry name" value="F-box domain"/>
    <property type="match status" value="1"/>
</dbReference>
<reference evidence="2" key="2">
    <citation type="submission" date="2025-08" db="UniProtKB">
        <authorList>
            <consortium name="RefSeq"/>
        </authorList>
    </citation>
    <scope>IDENTIFICATION</scope>
    <source>
        <tissue evidence="2">Leaf</tissue>
    </source>
</reference>